<keyword evidence="3" id="KW-1185">Reference proteome</keyword>
<name>A0A437K4C9_9BACI</name>
<accession>A0A437K4C9</accession>
<dbReference type="Proteomes" id="UP000288024">
    <property type="component" value="Unassembled WGS sequence"/>
</dbReference>
<proteinExistence type="predicted"/>
<feature type="domain" description="HTH-like" evidence="1">
    <location>
        <begin position="10"/>
        <end position="48"/>
    </location>
</feature>
<evidence type="ECO:0000259" key="1">
    <source>
        <dbReference type="Pfam" id="PF13276"/>
    </source>
</evidence>
<dbReference type="Pfam" id="PF13276">
    <property type="entry name" value="HTH_21"/>
    <property type="match status" value="1"/>
</dbReference>
<reference evidence="2 3" key="1">
    <citation type="submission" date="2019-01" db="EMBL/GenBank/DDBJ databases">
        <title>Bacillus sp. M5HDSG1-1, whole genome shotgun sequence.</title>
        <authorList>
            <person name="Tuo L."/>
        </authorList>
    </citation>
    <scope>NUCLEOTIDE SEQUENCE [LARGE SCALE GENOMIC DNA]</scope>
    <source>
        <strain evidence="2 3">M5HDSG1-1</strain>
    </source>
</reference>
<evidence type="ECO:0000313" key="2">
    <source>
        <dbReference type="EMBL" id="RVT57243.1"/>
    </source>
</evidence>
<evidence type="ECO:0000313" key="3">
    <source>
        <dbReference type="Proteomes" id="UP000288024"/>
    </source>
</evidence>
<organism evidence="2 3">
    <name type="scientific">Niallia taxi</name>
    <dbReference type="NCBI Taxonomy" id="2499688"/>
    <lineage>
        <taxon>Bacteria</taxon>
        <taxon>Bacillati</taxon>
        <taxon>Bacillota</taxon>
        <taxon>Bacilli</taxon>
        <taxon>Bacillales</taxon>
        <taxon>Bacillaceae</taxon>
        <taxon>Niallia</taxon>
    </lineage>
</organism>
<comment type="caution">
    <text evidence="2">The sequence shown here is derived from an EMBL/GenBank/DDBJ whole genome shotgun (WGS) entry which is preliminary data.</text>
</comment>
<dbReference type="EMBL" id="RZTZ01000018">
    <property type="protein sequence ID" value="RVT57243.1"/>
    <property type="molecule type" value="Genomic_DNA"/>
</dbReference>
<protein>
    <recommendedName>
        <fullName evidence="1">HTH-like domain-containing protein</fullName>
    </recommendedName>
</protein>
<dbReference type="AlphaFoldDB" id="A0A437K4C9"/>
<gene>
    <name evidence="2" type="ORF">EM808_25115</name>
</gene>
<sequence length="70" mass="8494">MKRNKDKYSEQNRNDYGTRKIKVELQKRGFTVSRRSIVRIIRSMGLFLPLRWHSSSRRKLPVMCQLRQTN</sequence>
<dbReference type="RefSeq" id="WP_127742078.1">
    <property type="nucleotide sequence ID" value="NZ_RZTZ01000018.1"/>
</dbReference>
<dbReference type="InterPro" id="IPR025948">
    <property type="entry name" value="HTH-like_dom"/>
</dbReference>